<dbReference type="EMBL" id="KQ001676">
    <property type="protein sequence ID" value="KJP87346.1"/>
    <property type="molecule type" value="Genomic_DNA"/>
</dbReference>
<feature type="region of interest" description="Disordered" evidence="1">
    <location>
        <begin position="129"/>
        <end position="149"/>
    </location>
</feature>
<feature type="compositionally biased region" description="Basic and acidic residues" evidence="1">
    <location>
        <begin position="129"/>
        <end position="144"/>
    </location>
</feature>
<feature type="region of interest" description="Disordered" evidence="1">
    <location>
        <begin position="285"/>
        <end position="401"/>
    </location>
</feature>
<feature type="compositionally biased region" description="Low complexity" evidence="1">
    <location>
        <begin position="300"/>
        <end position="310"/>
    </location>
</feature>
<evidence type="ECO:0000256" key="1">
    <source>
        <dbReference type="SAM" id="MobiDB-lite"/>
    </source>
</evidence>
<accession>A0A0D9QNR0</accession>
<dbReference type="OrthoDB" id="378766at2759"/>
<dbReference type="Proteomes" id="UP000054561">
    <property type="component" value="Unassembled WGS sequence"/>
</dbReference>
<evidence type="ECO:0000313" key="2">
    <source>
        <dbReference type="EMBL" id="KJP87346.1"/>
    </source>
</evidence>
<name>A0A0D9QNR0_PLAFR</name>
<dbReference type="GeneID" id="24268340"/>
<keyword evidence="3" id="KW-1185">Reference proteome</keyword>
<reference evidence="2 3" key="1">
    <citation type="submission" date="2014-03" db="EMBL/GenBank/DDBJ databases">
        <title>The Genome Sequence of Plasmodium fragile nilgiri.</title>
        <authorList>
            <consortium name="The Broad Institute Genomics Platform"/>
            <consortium name="The Broad Institute Genome Sequencing Center for Infectious Disease"/>
            <person name="Neafsey D."/>
            <person name="Duraisingh M."/>
            <person name="Young S.K."/>
            <person name="Zeng Q."/>
            <person name="Gargeya S."/>
            <person name="Abouelleil A."/>
            <person name="Alvarado L."/>
            <person name="Chapman S.B."/>
            <person name="Gainer-Dewar J."/>
            <person name="Goldberg J."/>
            <person name="Griggs A."/>
            <person name="Gujja S."/>
            <person name="Hansen M."/>
            <person name="Howarth C."/>
            <person name="Imamovic A."/>
            <person name="Larimer J."/>
            <person name="Pearson M."/>
            <person name="Poon T.W."/>
            <person name="Priest M."/>
            <person name="Roberts A."/>
            <person name="Saif S."/>
            <person name="Shea T."/>
            <person name="Sykes S."/>
            <person name="Wortman J."/>
            <person name="Nusbaum C."/>
            <person name="Birren B."/>
        </authorList>
    </citation>
    <scope>NUCLEOTIDE SEQUENCE [LARGE SCALE GENOMIC DNA]</scope>
    <source>
        <strain evidence="3">nilgiri</strain>
    </source>
</reference>
<feature type="region of interest" description="Disordered" evidence="1">
    <location>
        <begin position="56"/>
        <end position="87"/>
    </location>
</feature>
<gene>
    <name evidence="2" type="ORF">AK88_03026</name>
</gene>
<dbReference type="VEuPathDB" id="PlasmoDB:AK88_03026"/>
<protein>
    <recommendedName>
        <fullName evidence="4">Plasmodium RESA N-terminal domain-containing protein</fullName>
    </recommendedName>
</protein>
<proteinExistence type="predicted"/>
<dbReference type="AlphaFoldDB" id="A0A0D9QNR0"/>
<feature type="region of interest" description="Disordered" evidence="1">
    <location>
        <begin position="416"/>
        <end position="443"/>
    </location>
</feature>
<evidence type="ECO:0000313" key="3">
    <source>
        <dbReference type="Proteomes" id="UP000054561"/>
    </source>
</evidence>
<evidence type="ECO:0008006" key="4">
    <source>
        <dbReference type="Google" id="ProtNLM"/>
    </source>
</evidence>
<organism evidence="2 3">
    <name type="scientific">Plasmodium fragile</name>
    <dbReference type="NCBI Taxonomy" id="5857"/>
    <lineage>
        <taxon>Eukaryota</taxon>
        <taxon>Sar</taxon>
        <taxon>Alveolata</taxon>
        <taxon>Apicomplexa</taxon>
        <taxon>Aconoidasida</taxon>
        <taxon>Haemosporida</taxon>
        <taxon>Plasmodiidae</taxon>
        <taxon>Plasmodium</taxon>
        <taxon>Plasmodium (Plasmodium)</taxon>
    </lineage>
</organism>
<dbReference type="OMA" id="DIHICTI"/>
<sequence length="545" mass="60820">MESSQNDESTLMLLQGICTEANPEVEGEDEAYASIHPCGSAHQCLLVKCQTSMNKPAQGKAAGESGKPGPSGQSGLPKKERQKIKPIQVRRSLKDILVNENPSQLILNYSGKKIASAFPDEDVQKQDILSESHTEEPTNGEDKRKKGGNVERLFSTEAIDSHQKMMMEELKELLSKEDLTDEMKNNIKSLYIEVQEIYMEIKNDLKKNCPSSEDILNLYRSDDINRKSKNAIWKKFCFYKLLGDQMSDIHICTISSYRLQYLKTIYKWYCKNKRVLFGARCGHRSGAGGSCARGDDTTTEDTSSSVTTDGDMCEDDTSNGDATKDDSTKELIGVQKQIEEGAVDGSEPVEATAPADAVTCAEGETSQTEDGSSPPRGEANGVKKEEGEEGGDTGHYGRENSDQFDDLLTRHMQEIKKPGGEGDKREVDWSHQQKEEEQNKPRDNILASYIFPNSLFEKGENGTPDMEADKPCDNGDRKNAIELDCTVGEDLLPTQIDTKRILELEEEIKRQKLLIKEKEIEIINSPIGIKFKDIFGNFQDIDINE</sequence>
<dbReference type="RefSeq" id="XP_012336072.1">
    <property type="nucleotide sequence ID" value="XM_012480649.1"/>
</dbReference>